<accession>A0ABT5G9S5</accession>
<evidence type="ECO:0008006" key="3">
    <source>
        <dbReference type="Google" id="ProtNLM"/>
    </source>
</evidence>
<keyword evidence="2" id="KW-1185">Reference proteome</keyword>
<dbReference type="RefSeq" id="WP_272179150.1">
    <property type="nucleotide sequence ID" value="NZ_JAQOSK010000033.1"/>
</dbReference>
<sequence>MGGSEVRAALTWADEVAQTLRGSRMSSRGGELTWPEALEQLLARAGDGPYTGRQRQPWEATISDLTYGASQLGPAVRHQLEPRLSELLAALATPPNAGAADRIAKAARLADELLRQADSGQLLPAAWQDLVGSARDGGGFAALDQYRKLLYVLLQRSQRQAEQVCRQLAGVMRDDAVSVQGAQVWLGDLDVIAPLRDIVRSAAGWSAQARADLCERLVVAEPLSAHHVVWHAFRRAATSKRVEEYGPVTLYDSEWLRGNLLNDGPFKSDLPAEATAEDGFFPAEMLPEGKDVVIARVDLGTGARADAPADSRVLVQSLILAATFPEDRHGWELYEGYIHAANGDCRWKVFSLLDEDIDARMPYGPMDITARRLSEMAPCVARHLASGLADLSGVVDAIGWWKASGVQPPHASVLLDVRILETVTGTVCGHGQTWYGYLDAYHKNAWIRRSMTSELFDVVWRARDDHHRWTPQEREGVTAIRDKLLRHRGWESRADIAHVAAELPALAAALPEHALQHRRTAAAAHRISAPESVRAWYTDLENRWTRTLGRLRLVRNALAHGGPVTTAAAASVAPVVHQLAGGALLSSLTALAEGTPVADRHEAQRDRCDAWARDRLSGTTVYKP</sequence>
<reference evidence="1 2" key="1">
    <citation type="journal article" date="2015" name="Int. J. Syst. Evol. Microbiol.">
        <title>Streptomyces gilvifuscus sp. nov., an actinomycete that produces antibacterial compounds isolated from soil.</title>
        <authorList>
            <person name="Nguyen T.M."/>
            <person name="Kim J."/>
        </authorList>
    </citation>
    <scope>NUCLEOTIDE SEQUENCE [LARGE SCALE GENOMIC DNA]</scope>
    <source>
        <strain evidence="1 2">T113</strain>
    </source>
</reference>
<dbReference type="EMBL" id="JAQOSK010000033">
    <property type="protein sequence ID" value="MDC2961316.1"/>
    <property type="molecule type" value="Genomic_DNA"/>
</dbReference>
<proteinExistence type="predicted"/>
<evidence type="ECO:0000313" key="2">
    <source>
        <dbReference type="Proteomes" id="UP001221328"/>
    </source>
</evidence>
<gene>
    <name evidence="1" type="ORF">PO587_43520</name>
</gene>
<evidence type="ECO:0000313" key="1">
    <source>
        <dbReference type="EMBL" id="MDC2961316.1"/>
    </source>
</evidence>
<dbReference type="Proteomes" id="UP001221328">
    <property type="component" value="Unassembled WGS sequence"/>
</dbReference>
<comment type="caution">
    <text evidence="1">The sequence shown here is derived from an EMBL/GenBank/DDBJ whole genome shotgun (WGS) entry which is preliminary data.</text>
</comment>
<protein>
    <recommendedName>
        <fullName evidence="3">Apea-like HEPN domain-containing protein</fullName>
    </recommendedName>
</protein>
<organism evidence="1 2">
    <name type="scientific">Streptomyces gilvifuscus</name>
    <dbReference type="NCBI Taxonomy" id="1550617"/>
    <lineage>
        <taxon>Bacteria</taxon>
        <taxon>Bacillati</taxon>
        <taxon>Actinomycetota</taxon>
        <taxon>Actinomycetes</taxon>
        <taxon>Kitasatosporales</taxon>
        <taxon>Streptomycetaceae</taxon>
        <taxon>Streptomyces</taxon>
    </lineage>
</organism>
<name>A0ABT5G9S5_9ACTN</name>